<name>A0AAV5TVV8_9BILA</name>
<accession>A0AAV5TVV8</accession>
<dbReference type="Proteomes" id="UP001432027">
    <property type="component" value="Unassembled WGS sequence"/>
</dbReference>
<proteinExistence type="predicted"/>
<comment type="caution">
    <text evidence="1">The sequence shown here is derived from an EMBL/GenBank/DDBJ whole genome shotgun (WGS) entry which is preliminary data.</text>
</comment>
<feature type="non-terminal residue" evidence="1">
    <location>
        <position position="153"/>
    </location>
</feature>
<evidence type="ECO:0000313" key="2">
    <source>
        <dbReference type="Proteomes" id="UP001432027"/>
    </source>
</evidence>
<sequence>NSLKTKTIERLHEGIDTFQVEDGTIFYWKSASPQRLYVKWKGNEIHATLPGKNIDMYGVGYNNAIYFCCRKKIYKAVFAITDGIIISPVRDLLSGENVHWTICSRVRYRKRYVYCLSEDPGENEILVDVPDEEMKDMEVAAIHRGTVILFSET</sequence>
<organism evidence="1 2">
    <name type="scientific">Pristionchus entomophagus</name>
    <dbReference type="NCBI Taxonomy" id="358040"/>
    <lineage>
        <taxon>Eukaryota</taxon>
        <taxon>Metazoa</taxon>
        <taxon>Ecdysozoa</taxon>
        <taxon>Nematoda</taxon>
        <taxon>Chromadorea</taxon>
        <taxon>Rhabditida</taxon>
        <taxon>Rhabditina</taxon>
        <taxon>Diplogasteromorpha</taxon>
        <taxon>Diplogasteroidea</taxon>
        <taxon>Neodiplogasteridae</taxon>
        <taxon>Pristionchus</taxon>
    </lineage>
</organism>
<keyword evidence="2" id="KW-1185">Reference proteome</keyword>
<dbReference type="EMBL" id="BTSX01000005">
    <property type="protein sequence ID" value="GMS98363.1"/>
    <property type="molecule type" value="Genomic_DNA"/>
</dbReference>
<reference evidence="1" key="1">
    <citation type="submission" date="2023-10" db="EMBL/GenBank/DDBJ databases">
        <title>Genome assembly of Pristionchus species.</title>
        <authorList>
            <person name="Yoshida K."/>
            <person name="Sommer R.J."/>
        </authorList>
    </citation>
    <scope>NUCLEOTIDE SEQUENCE</scope>
    <source>
        <strain evidence="1">RS0144</strain>
    </source>
</reference>
<feature type="non-terminal residue" evidence="1">
    <location>
        <position position="1"/>
    </location>
</feature>
<dbReference type="AlphaFoldDB" id="A0AAV5TVV8"/>
<evidence type="ECO:0008006" key="3">
    <source>
        <dbReference type="Google" id="ProtNLM"/>
    </source>
</evidence>
<gene>
    <name evidence="1" type="ORF">PENTCL1PPCAC_20538</name>
</gene>
<protein>
    <recommendedName>
        <fullName evidence="3">DUF5050 domain-containing protein</fullName>
    </recommendedName>
</protein>
<evidence type="ECO:0000313" key="1">
    <source>
        <dbReference type="EMBL" id="GMS98363.1"/>
    </source>
</evidence>